<evidence type="ECO:0000313" key="2">
    <source>
        <dbReference type="EMBL" id="ETK01367.1"/>
    </source>
</evidence>
<dbReference type="AlphaFoldDB" id="W2C4G0"/>
<feature type="region of interest" description="Disordered" evidence="1">
    <location>
        <begin position="1"/>
        <end position="34"/>
    </location>
</feature>
<dbReference type="EMBL" id="AYUF01000485">
    <property type="protein sequence ID" value="ETK01367.1"/>
    <property type="molecule type" value="Genomic_DNA"/>
</dbReference>
<proteinExistence type="predicted"/>
<accession>W2C4G0</accession>
<evidence type="ECO:0000313" key="3">
    <source>
        <dbReference type="Proteomes" id="UP000018837"/>
    </source>
</evidence>
<sequence>MRHDAAPEIADAFSKDALPDLHPVRAKKEPPPLE</sequence>
<dbReference type="Proteomes" id="UP000018837">
    <property type="component" value="Unassembled WGS sequence"/>
</dbReference>
<reference evidence="2 3" key="1">
    <citation type="submission" date="2013-11" db="EMBL/GenBank/DDBJ databases">
        <title>Single cell genomics of uncultured Tannerella BU063 (oral taxon 286).</title>
        <authorList>
            <person name="Beall C.J."/>
            <person name="Campbell A.G."/>
            <person name="Griffen A.L."/>
            <person name="Podar M."/>
            <person name="Leys E.J."/>
        </authorList>
    </citation>
    <scope>NUCLEOTIDE SEQUENCE [LARGE SCALE GENOMIC DNA]</scope>
    <source>
        <strain evidence="2">Cell 2</strain>
    </source>
</reference>
<comment type="caution">
    <text evidence="2">The sequence shown here is derived from an EMBL/GenBank/DDBJ whole genome shotgun (WGS) entry which is preliminary data.</text>
</comment>
<feature type="compositionally biased region" description="Basic and acidic residues" evidence="1">
    <location>
        <begin position="13"/>
        <end position="34"/>
    </location>
</feature>
<organism evidence="2 3">
    <name type="scientific">Tannerella sp. oral taxon BU063 isolate Cell 2</name>
    <dbReference type="NCBI Taxonomy" id="1411148"/>
    <lineage>
        <taxon>Bacteria</taxon>
        <taxon>Pseudomonadati</taxon>
        <taxon>Bacteroidota</taxon>
        <taxon>Bacteroidia</taxon>
        <taxon>Bacteroidales</taxon>
        <taxon>Tannerellaceae</taxon>
        <taxon>Tannerella</taxon>
    </lineage>
</organism>
<evidence type="ECO:0000256" key="1">
    <source>
        <dbReference type="SAM" id="MobiDB-lite"/>
    </source>
</evidence>
<name>W2C4G0_9BACT</name>
<gene>
    <name evidence="2" type="ORF">N425_10515</name>
</gene>
<protein>
    <submittedName>
        <fullName evidence="2">Uncharacterized protein</fullName>
    </submittedName>
</protein>